<comment type="caution">
    <text evidence="3">The sequence shown here is derived from an EMBL/GenBank/DDBJ whole genome shotgun (WGS) entry which is preliminary data.</text>
</comment>
<protein>
    <submittedName>
        <fullName evidence="3">TadE-like protein</fullName>
    </submittedName>
</protein>
<dbReference type="Pfam" id="PF07811">
    <property type="entry name" value="TadE"/>
    <property type="match status" value="1"/>
</dbReference>
<dbReference type="InterPro" id="IPR012495">
    <property type="entry name" value="TadE-like_dom"/>
</dbReference>
<evidence type="ECO:0000313" key="3">
    <source>
        <dbReference type="EMBL" id="PKV94766.1"/>
    </source>
</evidence>
<organism evidence="3 4">
    <name type="scientific">Amycolatopsis echigonensis</name>
    <dbReference type="NCBI Taxonomy" id="2576905"/>
    <lineage>
        <taxon>Bacteria</taxon>
        <taxon>Bacillati</taxon>
        <taxon>Actinomycetota</taxon>
        <taxon>Actinomycetes</taxon>
        <taxon>Pseudonocardiales</taxon>
        <taxon>Pseudonocardiaceae</taxon>
        <taxon>Amycolatopsis</taxon>
    </lineage>
</organism>
<feature type="domain" description="TadE-like" evidence="2">
    <location>
        <begin position="34"/>
        <end position="74"/>
    </location>
</feature>
<dbReference type="Proteomes" id="UP000233750">
    <property type="component" value="Unassembled WGS sequence"/>
</dbReference>
<keyword evidence="1" id="KW-1133">Transmembrane helix</keyword>
<evidence type="ECO:0000256" key="1">
    <source>
        <dbReference type="SAM" id="Phobius"/>
    </source>
</evidence>
<keyword evidence="4" id="KW-1185">Reference proteome</keyword>
<proteinExistence type="predicted"/>
<gene>
    <name evidence="3" type="ORF">ATK30_5651</name>
</gene>
<evidence type="ECO:0000313" key="4">
    <source>
        <dbReference type="Proteomes" id="UP000233750"/>
    </source>
</evidence>
<dbReference type="AlphaFoldDB" id="A0A2N3WLN4"/>
<dbReference type="EMBL" id="PJMY01000003">
    <property type="protein sequence ID" value="PKV94766.1"/>
    <property type="molecule type" value="Genomic_DNA"/>
</dbReference>
<name>A0A2N3WLN4_9PSEU</name>
<reference evidence="3 4" key="1">
    <citation type="submission" date="2017-12" db="EMBL/GenBank/DDBJ databases">
        <title>Sequencing the genomes of 1000 Actinobacteria strains.</title>
        <authorList>
            <person name="Klenk H.-P."/>
        </authorList>
    </citation>
    <scope>NUCLEOTIDE SEQUENCE [LARGE SCALE GENOMIC DNA]</scope>
    <source>
        <strain evidence="3 4">DSM 45165</strain>
    </source>
</reference>
<sequence>MWIDGDSSPKATTSTTPRLLMRGGLRQILADERGAATAELVLATPLLLLLIMSIAQFALWMHASHIAQAAASQALSTTRVLGGTTARGQIEANQILQQLGSGPLRDPRAIVSRSPDRAAVHVEGSVIQVVPFLTLTAEGDAVGPVERFRSGAQP</sequence>
<feature type="transmembrane region" description="Helical" evidence="1">
    <location>
        <begin position="40"/>
        <end position="60"/>
    </location>
</feature>
<evidence type="ECO:0000259" key="2">
    <source>
        <dbReference type="Pfam" id="PF07811"/>
    </source>
</evidence>
<keyword evidence="1" id="KW-0472">Membrane</keyword>
<accession>A0A2N3WLN4</accession>
<keyword evidence="1" id="KW-0812">Transmembrane</keyword>